<feature type="transmembrane region" description="Helical" evidence="11">
    <location>
        <begin position="64"/>
        <end position="88"/>
    </location>
</feature>
<reference evidence="13" key="1">
    <citation type="submission" date="2022-11" db="UniProtKB">
        <authorList>
            <consortium name="EnsemblMetazoa"/>
        </authorList>
    </citation>
    <scope>IDENTIFICATION</scope>
</reference>
<accession>A0A914ACT7</accession>
<dbReference type="SUPFAM" id="SSF81321">
    <property type="entry name" value="Family A G protein-coupled receptor-like"/>
    <property type="match status" value="1"/>
</dbReference>
<dbReference type="OrthoDB" id="9445642at2759"/>
<keyword evidence="5 10" id="KW-0297">G-protein coupled receptor</keyword>
<dbReference type="Gene3D" id="1.20.1070.10">
    <property type="entry name" value="Rhodopsin 7-helix transmembrane proteins"/>
    <property type="match status" value="1"/>
</dbReference>
<feature type="transmembrane region" description="Helical" evidence="11">
    <location>
        <begin position="94"/>
        <end position="121"/>
    </location>
</feature>
<evidence type="ECO:0000256" key="6">
    <source>
        <dbReference type="ARBA" id="ARBA00023136"/>
    </source>
</evidence>
<feature type="transmembrane region" description="Helical" evidence="11">
    <location>
        <begin position="183"/>
        <end position="206"/>
    </location>
</feature>
<dbReference type="GO" id="GO:0043410">
    <property type="term" value="P:positive regulation of MAPK cascade"/>
    <property type="evidence" value="ECO:0007669"/>
    <property type="project" value="TreeGrafter"/>
</dbReference>
<dbReference type="Pfam" id="PF00001">
    <property type="entry name" value="7tm_1"/>
    <property type="match status" value="1"/>
</dbReference>
<keyword evidence="14" id="KW-1185">Reference proteome</keyword>
<evidence type="ECO:0000259" key="12">
    <source>
        <dbReference type="PROSITE" id="PS50262"/>
    </source>
</evidence>
<dbReference type="GO" id="GO:0071880">
    <property type="term" value="P:adenylate cyclase-activating adrenergic receptor signaling pathway"/>
    <property type="evidence" value="ECO:0007669"/>
    <property type="project" value="TreeGrafter"/>
</dbReference>
<keyword evidence="3 10" id="KW-0812">Transmembrane</keyword>
<dbReference type="EnsemblMetazoa" id="XM_038205807.1">
    <property type="protein sequence ID" value="XP_038061735.1"/>
    <property type="gene ID" value="LOC119732350"/>
</dbReference>
<feature type="transmembrane region" description="Helical" evidence="11">
    <location>
        <begin position="27"/>
        <end position="52"/>
    </location>
</feature>
<keyword evidence="7" id="KW-1015">Disulfide bond</keyword>
<keyword evidence="9 10" id="KW-0807">Transducer</keyword>
<organism evidence="13 14">
    <name type="scientific">Patiria miniata</name>
    <name type="common">Bat star</name>
    <name type="synonym">Asterina miniata</name>
    <dbReference type="NCBI Taxonomy" id="46514"/>
    <lineage>
        <taxon>Eukaryota</taxon>
        <taxon>Metazoa</taxon>
        <taxon>Echinodermata</taxon>
        <taxon>Eleutherozoa</taxon>
        <taxon>Asterozoa</taxon>
        <taxon>Asteroidea</taxon>
        <taxon>Valvatacea</taxon>
        <taxon>Valvatida</taxon>
        <taxon>Asterinidae</taxon>
        <taxon>Patiria</taxon>
    </lineage>
</organism>
<dbReference type="GO" id="GO:0005886">
    <property type="term" value="C:plasma membrane"/>
    <property type="evidence" value="ECO:0007669"/>
    <property type="project" value="UniProtKB-SubCell"/>
</dbReference>
<dbReference type="InterPro" id="IPR017452">
    <property type="entry name" value="GPCR_Rhodpsn_7TM"/>
</dbReference>
<dbReference type="PANTHER" id="PTHR24248:SF199">
    <property type="entry name" value="IP13425P-RELATED"/>
    <property type="match status" value="1"/>
</dbReference>
<evidence type="ECO:0000313" key="14">
    <source>
        <dbReference type="Proteomes" id="UP000887568"/>
    </source>
</evidence>
<dbReference type="OMA" id="EVVSMQY"/>
<evidence type="ECO:0000256" key="4">
    <source>
        <dbReference type="ARBA" id="ARBA00022989"/>
    </source>
</evidence>
<dbReference type="GeneID" id="119732350"/>
<evidence type="ECO:0000256" key="5">
    <source>
        <dbReference type="ARBA" id="ARBA00023040"/>
    </source>
</evidence>
<dbReference type="InterPro" id="IPR000276">
    <property type="entry name" value="GPCR_Rhodpsn"/>
</dbReference>
<dbReference type="PROSITE" id="PS50262">
    <property type="entry name" value="G_PROTEIN_RECEP_F1_2"/>
    <property type="match status" value="1"/>
</dbReference>
<evidence type="ECO:0000256" key="2">
    <source>
        <dbReference type="ARBA" id="ARBA00022475"/>
    </source>
</evidence>
<keyword evidence="8 10" id="KW-0675">Receptor</keyword>
<evidence type="ECO:0000256" key="7">
    <source>
        <dbReference type="ARBA" id="ARBA00023157"/>
    </source>
</evidence>
<protein>
    <recommendedName>
        <fullName evidence="12">G-protein coupled receptors family 1 profile domain-containing protein</fullName>
    </recommendedName>
</protein>
<evidence type="ECO:0000256" key="3">
    <source>
        <dbReference type="ARBA" id="ARBA00022692"/>
    </source>
</evidence>
<dbReference type="Proteomes" id="UP000887568">
    <property type="component" value="Unplaced"/>
</dbReference>
<dbReference type="PROSITE" id="PS00237">
    <property type="entry name" value="G_PROTEIN_RECEP_F1_1"/>
    <property type="match status" value="1"/>
</dbReference>
<dbReference type="RefSeq" id="XP_038061735.1">
    <property type="nucleotide sequence ID" value="XM_038205807.1"/>
</dbReference>
<feature type="transmembrane region" description="Helical" evidence="11">
    <location>
        <begin position="142"/>
        <end position="163"/>
    </location>
</feature>
<evidence type="ECO:0000256" key="8">
    <source>
        <dbReference type="ARBA" id="ARBA00023170"/>
    </source>
</evidence>
<keyword evidence="6 11" id="KW-0472">Membrane</keyword>
<comment type="subcellular location">
    <subcellularLocation>
        <location evidence="1">Cell membrane</location>
        <topology evidence="1">Multi-pass membrane protein</topology>
    </subcellularLocation>
</comment>
<keyword evidence="4 11" id="KW-1133">Transmembrane helix</keyword>
<evidence type="ECO:0000256" key="10">
    <source>
        <dbReference type="RuleBase" id="RU000688"/>
    </source>
</evidence>
<name>A0A914ACT7_PATMI</name>
<dbReference type="SMART" id="SM01381">
    <property type="entry name" value="7TM_GPCR_Srsx"/>
    <property type="match status" value="1"/>
</dbReference>
<feature type="transmembrane region" description="Helical" evidence="11">
    <location>
        <begin position="276"/>
        <end position="302"/>
    </location>
</feature>
<dbReference type="GO" id="GO:0004993">
    <property type="term" value="F:G protein-coupled serotonin receptor activity"/>
    <property type="evidence" value="ECO:0007669"/>
    <property type="project" value="UniProtKB-ARBA"/>
</dbReference>
<dbReference type="PRINTS" id="PR00237">
    <property type="entry name" value="GPCRRHODOPSN"/>
</dbReference>
<sequence length="364" mass="40602">MTGLLSTNWTVPESTSDLSAAARATPAAYYIVEGILALCGFLGNSLVILLFALEPKLRLTVSNIHLVSLALSDLLMGTVAIPILLVALQGHPRQFPFCLMLLSVVVLIDTASVFALCAMTLDRYYSITRPLQYSVRVTKTRATLAALLAWLVACLLVLPMPLGWHHQPSQPQCSFVEVVSMQYMTYVFFSCILVPFLLMCGVYIRLYGIIQKQLKQIQALHETGQRLHEQDPSIRGETLQTAVSRITRRVNPQDVASISNLDNFHRIKREVKTATFFAFLMLFFFVSWMPISIVDALLYFGVSVSQAVMNTCVVLSHTNSAFNPLLYALKADFRAAFRQRVFLACRSRHGVNAVGPTRETVHNL</sequence>
<proteinExistence type="inferred from homology"/>
<evidence type="ECO:0000256" key="1">
    <source>
        <dbReference type="ARBA" id="ARBA00004651"/>
    </source>
</evidence>
<comment type="similarity">
    <text evidence="10">Belongs to the G-protein coupled receptor 1 family.</text>
</comment>
<dbReference type="AlphaFoldDB" id="A0A914ACT7"/>
<dbReference type="PANTHER" id="PTHR24248">
    <property type="entry name" value="ADRENERGIC RECEPTOR-RELATED G-PROTEIN COUPLED RECEPTOR"/>
    <property type="match status" value="1"/>
</dbReference>
<feature type="domain" description="G-protein coupled receptors family 1 profile" evidence="12">
    <location>
        <begin position="43"/>
        <end position="327"/>
    </location>
</feature>
<evidence type="ECO:0000256" key="9">
    <source>
        <dbReference type="ARBA" id="ARBA00023224"/>
    </source>
</evidence>
<evidence type="ECO:0000313" key="13">
    <source>
        <dbReference type="EnsemblMetazoa" id="XP_038061735.1"/>
    </source>
</evidence>
<evidence type="ECO:0000256" key="11">
    <source>
        <dbReference type="SAM" id="Phobius"/>
    </source>
</evidence>
<keyword evidence="2" id="KW-1003">Cell membrane</keyword>